<evidence type="ECO:0000256" key="2">
    <source>
        <dbReference type="ARBA" id="ARBA00022884"/>
    </source>
</evidence>
<dbReference type="EMBL" id="WJEC01007561">
    <property type="protein sequence ID" value="KAF7470087.1"/>
    <property type="molecule type" value="Genomic_DNA"/>
</dbReference>
<dbReference type="Proteomes" id="UP000662637">
    <property type="component" value="Unassembled WGS sequence"/>
</dbReference>
<evidence type="ECO:0000259" key="5">
    <source>
        <dbReference type="PROSITE" id="PS50102"/>
    </source>
</evidence>
<sequence>MLGKQQGEEDVRRLFQPFGHIEECTVLRSPDGTSKGCAFVKFGSQGEAQAAIQGLHGSRTMAGASSSLVVKLADTDRERALRRMQQMAGQLGAFHPTPLPLGACGAYTTAILQHQAALLAAAQGPGLGPVAAVAAQMQHVAAFSLVAAPLLPATANSQPGSGPGTLAGLPATIGVNGFGPLTPQTNGQPGSDTLYNNGLSPYPGGPPHPTLPKSPFSGQPTTSHTPRVSHLTLPTGLHRGPCAPLSPAQSPGVPDPLQQAYAGMHHYAGFAWRCAAWGG</sequence>
<feature type="compositionally biased region" description="Polar residues" evidence="4">
    <location>
        <begin position="216"/>
        <end position="226"/>
    </location>
</feature>
<keyword evidence="8" id="KW-1185">Reference proteome</keyword>
<dbReference type="InterPro" id="IPR012677">
    <property type="entry name" value="Nucleotide-bd_a/b_plait_sf"/>
</dbReference>
<proteinExistence type="predicted"/>
<gene>
    <name evidence="6" type="ORF">GHT09_018539</name>
    <name evidence="7" type="ORF">MONAX_5E031217</name>
</gene>
<dbReference type="AlphaFoldDB" id="A0A5E4BHE6"/>
<feature type="compositionally biased region" description="Polar residues" evidence="4">
    <location>
        <begin position="182"/>
        <end position="197"/>
    </location>
</feature>
<evidence type="ECO:0000313" key="6">
    <source>
        <dbReference type="EMBL" id="KAF7470087.1"/>
    </source>
</evidence>
<evidence type="ECO:0000313" key="8">
    <source>
        <dbReference type="Proteomes" id="UP000335636"/>
    </source>
</evidence>
<feature type="compositionally biased region" description="Pro residues" evidence="4">
    <location>
        <begin position="203"/>
        <end position="212"/>
    </location>
</feature>
<dbReference type="PANTHER" id="PTHR24012">
    <property type="entry name" value="RNA BINDING PROTEIN"/>
    <property type="match status" value="1"/>
</dbReference>
<evidence type="ECO:0000256" key="4">
    <source>
        <dbReference type="SAM" id="MobiDB-lite"/>
    </source>
</evidence>
<reference evidence="7 8" key="1">
    <citation type="submission" date="2019-04" db="EMBL/GenBank/DDBJ databases">
        <authorList>
            <person name="Alioto T."/>
            <person name="Alioto T."/>
        </authorList>
    </citation>
    <scope>NUCLEOTIDE SEQUENCE [LARGE SCALE GENOMIC DNA]</scope>
</reference>
<reference evidence="6" key="2">
    <citation type="submission" date="2020-08" db="EMBL/GenBank/DDBJ databases">
        <authorList>
            <person name="Shumante A."/>
            <person name="Zimin A.V."/>
            <person name="Puiu D."/>
            <person name="Salzberg S.L."/>
        </authorList>
    </citation>
    <scope>NUCLEOTIDE SEQUENCE</scope>
    <source>
        <strain evidence="6">WC2-LM</strain>
        <tissue evidence="6">Liver</tissue>
    </source>
</reference>
<dbReference type="SMART" id="SM00360">
    <property type="entry name" value="RRM"/>
    <property type="match status" value="1"/>
</dbReference>
<dbReference type="PROSITE" id="PS50102">
    <property type="entry name" value="RRM"/>
    <property type="match status" value="1"/>
</dbReference>
<dbReference type="Proteomes" id="UP000335636">
    <property type="component" value="Unassembled WGS sequence"/>
</dbReference>
<evidence type="ECO:0000256" key="1">
    <source>
        <dbReference type="ARBA" id="ARBA00022737"/>
    </source>
</evidence>
<feature type="domain" description="RRM" evidence="5">
    <location>
        <begin position="1"/>
        <end position="75"/>
    </location>
</feature>
<dbReference type="CDD" id="cd12635">
    <property type="entry name" value="RRM2_CELF3_4_5_6"/>
    <property type="match status" value="1"/>
</dbReference>
<accession>A0A5E4BHE6</accession>
<dbReference type="Gene3D" id="3.30.70.330">
    <property type="match status" value="1"/>
</dbReference>
<dbReference type="Pfam" id="PF00076">
    <property type="entry name" value="RRM_1"/>
    <property type="match status" value="1"/>
</dbReference>
<dbReference type="SUPFAM" id="SSF54928">
    <property type="entry name" value="RNA-binding domain, RBD"/>
    <property type="match status" value="1"/>
</dbReference>
<keyword evidence="2 3" id="KW-0694">RNA-binding</keyword>
<feature type="region of interest" description="Disordered" evidence="4">
    <location>
        <begin position="182"/>
        <end position="233"/>
    </location>
</feature>
<name>A0A5E4BHE6_MARMO</name>
<dbReference type="GO" id="GO:0003723">
    <property type="term" value="F:RNA binding"/>
    <property type="evidence" value="ECO:0007669"/>
    <property type="project" value="UniProtKB-UniRule"/>
</dbReference>
<evidence type="ECO:0000256" key="3">
    <source>
        <dbReference type="PROSITE-ProRule" id="PRU00176"/>
    </source>
</evidence>
<dbReference type="FunFam" id="3.30.70.330:FF:000198">
    <property type="entry name" value="CUGBP Elav-like family member 6 isoform X3"/>
    <property type="match status" value="1"/>
</dbReference>
<organism evidence="7 8">
    <name type="scientific">Marmota monax</name>
    <name type="common">Woodchuck</name>
    <dbReference type="NCBI Taxonomy" id="9995"/>
    <lineage>
        <taxon>Eukaryota</taxon>
        <taxon>Metazoa</taxon>
        <taxon>Chordata</taxon>
        <taxon>Craniata</taxon>
        <taxon>Vertebrata</taxon>
        <taxon>Euteleostomi</taxon>
        <taxon>Mammalia</taxon>
        <taxon>Eutheria</taxon>
        <taxon>Euarchontoglires</taxon>
        <taxon>Glires</taxon>
        <taxon>Rodentia</taxon>
        <taxon>Sciuromorpha</taxon>
        <taxon>Sciuridae</taxon>
        <taxon>Xerinae</taxon>
        <taxon>Marmotini</taxon>
        <taxon>Marmota</taxon>
    </lineage>
</organism>
<dbReference type="EMBL" id="CABDUW010000426">
    <property type="protein sequence ID" value="VTJ68339.1"/>
    <property type="molecule type" value="Genomic_DNA"/>
</dbReference>
<keyword evidence="1" id="KW-0677">Repeat</keyword>
<evidence type="ECO:0000313" key="7">
    <source>
        <dbReference type="EMBL" id="VTJ68339.1"/>
    </source>
</evidence>
<dbReference type="InterPro" id="IPR035979">
    <property type="entry name" value="RBD_domain_sf"/>
</dbReference>
<dbReference type="InterPro" id="IPR000504">
    <property type="entry name" value="RRM_dom"/>
</dbReference>
<protein>
    <recommendedName>
        <fullName evidence="5">RRM domain-containing protein</fullName>
    </recommendedName>
</protein>